<dbReference type="EMBL" id="LIAS01000135">
    <property type="protein sequence ID" value="KRO30370.1"/>
    <property type="molecule type" value="Genomic_DNA"/>
</dbReference>
<evidence type="ECO:0000256" key="4">
    <source>
        <dbReference type="ARBA" id="ARBA00023136"/>
    </source>
</evidence>
<comment type="caution">
    <text evidence="7">The sequence shown here is derived from an EMBL/GenBank/DDBJ whole genome shotgun (WGS) entry which is preliminary data.</text>
</comment>
<keyword evidence="4 5" id="KW-0472">Membrane</keyword>
<dbReference type="InterPro" id="IPR052527">
    <property type="entry name" value="Metal_cation-efflux_comp"/>
</dbReference>
<dbReference type="PANTHER" id="PTHR43847:SF1">
    <property type="entry name" value="BLL3993 PROTEIN"/>
    <property type="match status" value="1"/>
</dbReference>
<protein>
    <recommendedName>
        <fullName evidence="9">Isoprenylcysteine carboxylmethyltransferase family protein</fullName>
    </recommendedName>
</protein>
<accession>A0A0R2P031</accession>
<evidence type="ECO:0000256" key="5">
    <source>
        <dbReference type="SAM" id="Phobius"/>
    </source>
</evidence>
<comment type="subcellular location">
    <subcellularLocation>
        <location evidence="1">Endomembrane system</location>
        <topology evidence="1">Multi-pass membrane protein</topology>
    </subcellularLocation>
</comment>
<gene>
    <name evidence="7" type="ORF">ABR60_06155</name>
</gene>
<dbReference type="Proteomes" id="UP000053941">
    <property type="component" value="Unassembled WGS sequence"/>
</dbReference>
<evidence type="ECO:0000256" key="1">
    <source>
        <dbReference type="ARBA" id="ARBA00004127"/>
    </source>
</evidence>
<organism evidence="7 8">
    <name type="scientific">Actinobacteria bacterium BACL2 MAG-120802-bin41</name>
    <dbReference type="NCBI Taxonomy" id="1655568"/>
    <lineage>
        <taxon>Bacteria</taxon>
        <taxon>Bacillati</taxon>
        <taxon>Actinomycetota</taxon>
        <taxon>Actinomycetes</taxon>
        <taxon>Actinomycetes incertae sedis</taxon>
        <taxon>ac1 cluster</taxon>
    </lineage>
</organism>
<dbReference type="InterPro" id="IPR007318">
    <property type="entry name" value="Phopholipid_MeTrfase"/>
</dbReference>
<sequence length="147" mass="16342">MKGKLLVAMQFLLLASLALSESSNSASRLEISIAIILALLAVFILFKSFKDLGSALTPLPESKEGAELVTSGIYSYLRHPIYSALFLLTLAAYLWKQSGSVLITALLLTALLLYKARYEDQILREKFPESIEFQKSIPAFLPKFRRG</sequence>
<evidence type="ECO:0000256" key="3">
    <source>
        <dbReference type="ARBA" id="ARBA00022989"/>
    </source>
</evidence>
<keyword evidence="3 5" id="KW-1133">Transmembrane helix</keyword>
<feature type="signal peptide" evidence="6">
    <location>
        <begin position="1"/>
        <end position="20"/>
    </location>
</feature>
<keyword evidence="6" id="KW-0732">Signal</keyword>
<keyword evidence="2 5" id="KW-0812">Transmembrane</keyword>
<dbReference type="AlphaFoldDB" id="A0A0R2P031"/>
<dbReference type="Pfam" id="PF04191">
    <property type="entry name" value="PEMT"/>
    <property type="match status" value="1"/>
</dbReference>
<dbReference type="Gene3D" id="1.20.120.1630">
    <property type="match status" value="1"/>
</dbReference>
<feature type="transmembrane region" description="Helical" evidence="5">
    <location>
        <begin position="30"/>
        <end position="46"/>
    </location>
</feature>
<evidence type="ECO:0000313" key="7">
    <source>
        <dbReference type="EMBL" id="KRO30370.1"/>
    </source>
</evidence>
<feature type="transmembrane region" description="Helical" evidence="5">
    <location>
        <begin position="101"/>
        <end position="118"/>
    </location>
</feature>
<evidence type="ECO:0000256" key="6">
    <source>
        <dbReference type="SAM" id="SignalP"/>
    </source>
</evidence>
<dbReference type="PANTHER" id="PTHR43847">
    <property type="entry name" value="BLL3993 PROTEIN"/>
    <property type="match status" value="1"/>
</dbReference>
<evidence type="ECO:0000256" key="2">
    <source>
        <dbReference type="ARBA" id="ARBA00022692"/>
    </source>
</evidence>
<proteinExistence type="predicted"/>
<name>A0A0R2P031_9ACTN</name>
<dbReference type="GO" id="GO:0012505">
    <property type="term" value="C:endomembrane system"/>
    <property type="evidence" value="ECO:0007669"/>
    <property type="project" value="UniProtKB-SubCell"/>
</dbReference>
<evidence type="ECO:0008006" key="9">
    <source>
        <dbReference type="Google" id="ProtNLM"/>
    </source>
</evidence>
<feature type="chain" id="PRO_5038398905" description="Isoprenylcysteine carboxylmethyltransferase family protein" evidence="6">
    <location>
        <begin position="21"/>
        <end position="147"/>
    </location>
</feature>
<evidence type="ECO:0000313" key="8">
    <source>
        <dbReference type="Proteomes" id="UP000053941"/>
    </source>
</evidence>
<reference evidence="7 8" key="1">
    <citation type="submission" date="2015-10" db="EMBL/GenBank/DDBJ databases">
        <title>Metagenome-Assembled Genomes uncover a global brackish microbiome.</title>
        <authorList>
            <person name="Hugerth L.W."/>
            <person name="Larsson J."/>
            <person name="Alneberg J."/>
            <person name="Lindh M.V."/>
            <person name="Legrand C."/>
            <person name="Pinhassi J."/>
            <person name="Andersson A.F."/>
        </authorList>
    </citation>
    <scope>NUCLEOTIDE SEQUENCE [LARGE SCALE GENOMIC DNA]</scope>
    <source>
        <strain evidence="7">BACL2 MAG-120802-bin41</strain>
    </source>
</reference>